<dbReference type="PANTHER" id="PTHR13379">
    <property type="entry name" value="UNCHARACTERIZED DUF1308"/>
    <property type="match status" value="1"/>
</dbReference>
<dbReference type="OrthoDB" id="14527at2759"/>
<dbReference type="EMBL" id="AMBO01000372">
    <property type="protein sequence ID" value="EKC99399.1"/>
    <property type="molecule type" value="Genomic_DNA"/>
</dbReference>
<sequence length="595" mass="66591">MSHVEDLKAAVQVMERVTESIRQFDTYSFTYIPPVIDNSSGTVWKGDETHGLRKFLEKIFLDETAFSQMLADGVNPRESPLPIALGHQTYWNTITHARGPIPAIRATFKGPDKKEAFVDVVAQGGAEWIRLFSKKPSHLIAEFREQDSYINSDWESDEDSGCEPDKEPSLDNSIIRTVDELLEVMHAQTPAPGGIIPRLTLRLSRIEEFPEGGHPDPRFAATFAAVRAKGVNLVFGDLSDVSGAAGALPATPTTFESLKPTRRINLDPTALMGLCSDILHHPLPVDDEEARRRFYRPEHLLGSDGQQSQNSRELYRAMCDEMIQPVVETLQAMLDGDNVEFWATRGSITYLQEAISDSEEAGVFGEGMEQRRMRRLTGLEEGDFWEGSRYEGKAGVLANMKLHVFDEDDKDLEHPLVKHTTSFHGSLGAMCTDLVSQYRKSLTDSKAARKLPAFLQAKRLPAPRVAKITTPFTVVSLESFAYGAREGMTTMTMSHIVFRELWGQRSWKEKGWSQSNYELEDSAPASDPRAVVWMLPYRSLAEAKRCRFLKGDYSYPVFVQRIVRDENGRRIPLPPGTRNLDDIPQAGAAPTSAAQ</sequence>
<dbReference type="OMA" id="SHIVFRE"/>
<evidence type="ECO:0000313" key="2">
    <source>
        <dbReference type="EMBL" id="EKC99399.1"/>
    </source>
</evidence>
<gene>
    <name evidence="2" type="ORF">A1Q2_06336</name>
</gene>
<keyword evidence="3" id="KW-1185">Reference proteome</keyword>
<dbReference type="AlphaFoldDB" id="K1V5W9"/>
<comment type="caution">
    <text evidence="2">The sequence shown here is derived from an EMBL/GenBank/DDBJ whole genome shotgun (WGS) entry which is preliminary data.</text>
</comment>
<name>K1V5W9_TRIAC</name>
<dbReference type="Proteomes" id="UP000006757">
    <property type="component" value="Unassembled WGS sequence"/>
</dbReference>
<evidence type="ECO:0000256" key="1">
    <source>
        <dbReference type="SAM" id="MobiDB-lite"/>
    </source>
</evidence>
<dbReference type="InParanoid" id="K1V5W9"/>
<dbReference type="eggNOG" id="ENOG502RSAX">
    <property type="taxonomic scope" value="Eukaryota"/>
</dbReference>
<organism evidence="2 3">
    <name type="scientific">Trichosporon asahii var. asahii (strain CBS 8904)</name>
    <name type="common">Yeast</name>
    <dbReference type="NCBI Taxonomy" id="1220162"/>
    <lineage>
        <taxon>Eukaryota</taxon>
        <taxon>Fungi</taxon>
        <taxon>Dikarya</taxon>
        <taxon>Basidiomycota</taxon>
        <taxon>Agaricomycotina</taxon>
        <taxon>Tremellomycetes</taxon>
        <taxon>Trichosporonales</taxon>
        <taxon>Trichosporonaceae</taxon>
        <taxon>Trichosporon</taxon>
    </lineage>
</organism>
<feature type="region of interest" description="Disordered" evidence="1">
    <location>
        <begin position="569"/>
        <end position="595"/>
    </location>
</feature>
<proteinExistence type="predicted"/>
<dbReference type="PANTHER" id="PTHR13379:SF0">
    <property type="entry name" value="UPF0415 PROTEIN C7ORF25"/>
    <property type="match status" value="1"/>
</dbReference>
<reference evidence="2 3" key="1">
    <citation type="journal article" date="2012" name="Eukaryot. Cell">
        <title>Genome sequence of the Trichosporon asahii environmental strain CBS 8904.</title>
        <authorList>
            <person name="Yang R.Y."/>
            <person name="Li H.T."/>
            <person name="Zhu H."/>
            <person name="Zhou G.P."/>
            <person name="Wang M."/>
            <person name="Wang L."/>
        </authorList>
    </citation>
    <scope>NUCLEOTIDE SEQUENCE [LARGE SCALE GENOMIC DNA]</scope>
    <source>
        <strain evidence="2 3">CBS 8904</strain>
    </source>
</reference>
<evidence type="ECO:0000313" key="3">
    <source>
        <dbReference type="Proteomes" id="UP000006757"/>
    </source>
</evidence>
<protein>
    <submittedName>
        <fullName evidence="2">Uncharacterized protein</fullName>
    </submittedName>
</protein>
<dbReference type="STRING" id="1220162.K1V5W9"/>
<accession>K1V5W9</accession>
<dbReference type="HOGENOM" id="CLU_019578_0_0_1"/>